<reference evidence="2 3" key="1">
    <citation type="submission" date="2017-10" db="EMBL/GenBank/DDBJ databases">
        <title>Draft genome of actinobacteria isolated from guarana (Paullinia cupana (Mart.) Ducke.</title>
        <authorList>
            <person name="Siqueira K.A."/>
            <person name="Liotti R.G."/>
            <person name="Mendes T.A."/>
            <person name="Soares M.A."/>
        </authorList>
    </citation>
    <scope>NUCLEOTIDE SEQUENCE [LARGE SCALE GENOMIC DNA]</scope>
    <source>
        <strain evidence="2 3">199</strain>
    </source>
</reference>
<dbReference type="EMBL" id="PDES01000001">
    <property type="protein sequence ID" value="RRQ89495.1"/>
    <property type="molecule type" value="Genomic_DNA"/>
</dbReference>
<dbReference type="Pfam" id="PF06013">
    <property type="entry name" value="WXG100"/>
    <property type="match status" value="1"/>
</dbReference>
<gene>
    <name evidence="2" type="ORF">CQW44_02455</name>
</gene>
<comment type="caution">
    <text evidence="2">The sequence shown here is derived from an EMBL/GenBank/DDBJ whole genome shotgun (WGS) entry which is preliminary data.</text>
</comment>
<dbReference type="SUPFAM" id="SSF140453">
    <property type="entry name" value="EsxAB dimer-like"/>
    <property type="match status" value="1"/>
</dbReference>
<name>A0A3R8S6F7_9ACTN</name>
<dbReference type="RefSeq" id="WP_093677683.1">
    <property type="nucleotide sequence ID" value="NZ_JBEXUN010000067.1"/>
</dbReference>
<organism evidence="2 3">
    <name type="scientific">Streptomyces griseofuscus</name>
    <dbReference type="NCBI Taxonomy" id="146922"/>
    <lineage>
        <taxon>Bacteria</taxon>
        <taxon>Bacillati</taxon>
        <taxon>Actinomycetota</taxon>
        <taxon>Actinomycetes</taxon>
        <taxon>Kitasatosporales</taxon>
        <taxon>Streptomycetaceae</taxon>
        <taxon>Streptomyces</taxon>
    </lineage>
</organism>
<evidence type="ECO:0000313" key="3">
    <source>
        <dbReference type="Proteomes" id="UP000276379"/>
    </source>
</evidence>
<dbReference type="InterPro" id="IPR010310">
    <property type="entry name" value="T7SS_ESAT-6-like"/>
</dbReference>
<evidence type="ECO:0000313" key="2">
    <source>
        <dbReference type="EMBL" id="RRQ89495.1"/>
    </source>
</evidence>
<evidence type="ECO:0000256" key="1">
    <source>
        <dbReference type="SAM" id="MobiDB-lite"/>
    </source>
</evidence>
<dbReference type="InterPro" id="IPR036689">
    <property type="entry name" value="ESAT-6-like_sf"/>
</dbReference>
<feature type="region of interest" description="Disordered" evidence="1">
    <location>
        <begin position="115"/>
        <end position="141"/>
    </location>
</feature>
<dbReference type="Proteomes" id="UP000276379">
    <property type="component" value="Unassembled WGS sequence"/>
</dbReference>
<protein>
    <submittedName>
        <fullName evidence="2">WXG100 family type VII secretion target</fullName>
    </submittedName>
</protein>
<accession>A0A3R8S6F7</accession>
<dbReference type="AlphaFoldDB" id="A0A3R8S6F7"/>
<proteinExistence type="predicted"/>
<sequence>MSTRGTGQGHRQGADLHVSSEDLTKLANDLDHMQSHLDQQVRRMDELVDRVEAGWRGPAATAYREFHRAAAEDAVRIREVMKGLEQAVRLSRDGFSSDDLHVLEQMRRIHVDIDSEVDKLSTPNTAADDASSRPHSSLDGF</sequence>
<keyword evidence="3" id="KW-1185">Reference proteome</keyword>
<dbReference type="Gene3D" id="1.10.287.1060">
    <property type="entry name" value="ESAT-6-like"/>
    <property type="match status" value="1"/>
</dbReference>